<feature type="domain" description="Malonyl-CoA:ACP transacylase (MAT)" evidence="1">
    <location>
        <begin position="6"/>
        <end position="298"/>
    </location>
</feature>
<keyword evidence="3" id="KW-1185">Reference proteome</keyword>
<dbReference type="Pfam" id="PF00698">
    <property type="entry name" value="Acyl_transf_1"/>
    <property type="match status" value="1"/>
</dbReference>
<dbReference type="InterPro" id="IPR001227">
    <property type="entry name" value="Ac_transferase_dom_sf"/>
</dbReference>
<dbReference type="InterPro" id="IPR014043">
    <property type="entry name" value="Acyl_transferase_dom"/>
</dbReference>
<dbReference type="Proteomes" id="UP000278006">
    <property type="component" value="Unassembled WGS sequence"/>
</dbReference>
<dbReference type="InterPro" id="IPR016035">
    <property type="entry name" value="Acyl_Trfase/lysoPLipase"/>
</dbReference>
<dbReference type="OrthoDB" id="9808564at2"/>
<proteinExistence type="predicted"/>
<sequence>MALALLFSGQGMQHPQMLPWLRAEDPLLRQMQQQLGVADWRLALQSPAWASANAHAQLVLTATALAAWAQLSAGAALPRPVVVAGYSVGELAACSVAGMFDAATALALAQRRAEAMDAAAAGQDFAMLAVSGLALARLERLCQVTGTALAIRNGPDNAVCAGPRPQLGQLHTQAEGQGAHCTPLAVRTASHTPWMEAAAQQFEAELARRPLQAPQLPWPCNTGEVVWSAEAARRALARQVVQTVQWQDCMEQVRERQPTAVLEIGPGQSLATMWNRRYPDIPARSADEFKTRAALLRWLQQPV</sequence>
<dbReference type="EMBL" id="RDQO01000002">
    <property type="protein sequence ID" value="RMX06614.1"/>
    <property type="molecule type" value="Genomic_DNA"/>
</dbReference>
<dbReference type="PANTHER" id="PTHR42681:SF6">
    <property type="entry name" value="BLL0263 PROTEIN"/>
    <property type="match status" value="1"/>
</dbReference>
<dbReference type="GO" id="GO:0004314">
    <property type="term" value="F:[acyl-carrier-protein] S-malonyltransferase activity"/>
    <property type="evidence" value="ECO:0007669"/>
    <property type="project" value="TreeGrafter"/>
</dbReference>
<dbReference type="InterPro" id="IPR050858">
    <property type="entry name" value="Mal-CoA-ACP_Trans/PKS_FabD"/>
</dbReference>
<dbReference type="PANTHER" id="PTHR42681">
    <property type="entry name" value="MALONYL-COA-ACYL CARRIER PROTEIN TRANSACYLASE, MITOCHONDRIAL"/>
    <property type="match status" value="1"/>
</dbReference>
<name>A0A3M6QUA5_9BURK</name>
<evidence type="ECO:0000313" key="2">
    <source>
        <dbReference type="EMBL" id="RMX06614.1"/>
    </source>
</evidence>
<organism evidence="2 3">
    <name type="scientific">Corticibacter populi</name>
    <dbReference type="NCBI Taxonomy" id="1550736"/>
    <lineage>
        <taxon>Bacteria</taxon>
        <taxon>Pseudomonadati</taxon>
        <taxon>Pseudomonadota</taxon>
        <taxon>Betaproteobacteria</taxon>
        <taxon>Burkholderiales</taxon>
        <taxon>Comamonadaceae</taxon>
        <taxon>Corticibacter</taxon>
    </lineage>
</organism>
<evidence type="ECO:0000313" key="3">
    <source>
        <dbReference type="Proteomes" id="UP000278006"/>
    </source>
</evidence>
<dbReference type="GO" id="GO:0005829">
    <property type="term" value="C:cytosol"/>
    <property type="evidence" value="ECO:0007669"/>
    <property type="project" value="TreeGrafter"/>
</dbReference>
<protein>
    <submittedName>
        <fullName evidence="2">Acyltransferase domain-containing protein</fullName>
    </submittedName>
</protein>
<dbReference type="GO" id="GO:0006633">
    <property type="term" value="P:fatty acid biosynthetic process"/>
    <property type="evidence" value="ECO:0007669"/>
    <property type="project" value="TreeGrafter"/>
</dbReference>
<dbReference type="SUPFAM" id="SSF52151">
    <property type="entry name" value="FabD/lysophospholipase-like"/>
    <property type="match status" value="1"/>
</dbReference>
<evidence type="ECO:0000259" key="1">
    <source>
        <dbReference type="SMART" id="SM00827"/>
    </source>
</evidence>
<dbReference type="RefSeq" id="WP_122228235.1">
    <property type="nucleotide sequence ID" value="NZ_RDQO01000002.1"/>
</dbReference>
<dbReference type="AlphaFoldDB" id="A0A3M6QUA5"/>
<keyword evidence="2" id="KW-0012">Acyltransferase</keyword>
<comment type="caution">
    <text evidence="2">The sequence shown here is derived from an EMBL/GenBank/DDBJ whole genome shotgun (WGS) entry which is preliminary data.</text>
</comment>
<dbReference type="InterPro" id="IPR016036">
    <property type="entry name" value="Malonyl_transacylase_ACP-bd"/>
</dbReference>
<accession>A0A3M6QUA5</accession>
<gene>
    <name evidence="2" type="ORF">D8I35_08865</name>
</gene>
<reference evidence="2 3" key="1">
    <citation type="submission" date="2018-10" db="EMBL/GenBank/DDBJ databases">
        <title>Draft genome of Cortibacter populi DSM10536.</title>
        <authorList>
            <person name="Bernier A.-M."/>
            <person name="Bernard K."/>
        </authorList>
    </citation>
    <scope>NUCLEOTIDE SEQUENCE [LARGE SCALE GENOMIC DNA]</scope>
    <source>
        <strain evidence="2 3">DSM 105136</strain>
    </source>
</reference>
<dbReference type="Gene3D" id="3.40.366.10">
    <property type="entry name" value="Malonyl-Coenzyme A Acyl Carrier Protein, domain 2"/>
    <property type="match status" value="1"/>
</dbReference>
<keyword evidence="2" id="KW-0808">Transferase</keyword>
<dbReference type="SMART" id="SM00827">
    <property type="entry name" value="PKS_AT"/>
    <property type="match status" value="1"/>
</dbReference>
<dbReference type="Gene3D" id="3.30.70.250">
    <property type="entry name" value="Malonyl-CoA ACP transacylase, ACP-binding"/>
    <property type="match status" value="1"/>
</dbReference>
<dbReference type="SUPFAM" id="SSF55048">
    <property type="entry name" value="Probable ACP-binding domain of malonyl-CoA ACP transacylase"/>
    <property type="match status" value="1"/>
</dbReference>